<evidence type="ECO:0000313" key="5">
    <source>
        <dbReference type="EMBL" id="KAF9763273.1"/>
    </source>
</evidence>
<protein>
    <submittedName>
        <fullName evidence="5">Transcription initiation factor IIE subunit alpha</fullName>
    </submittedName>
</protein>
<organism evidence="5 6">
    <name type="scientific">Nosema granulosis</name>
    <dbReference type="NCBI Taxonomy" id="83296"/>
    <lineage>
        <taxon>Eukaryota</taxon>
        <taxon>Fungi</taxon>
        <taxon>Fungi incertae sedis</taxon>
        <taxon>Microsporidia</taxon>
        <taxon>Nosematidae</taxon>
        <taxon>Nosema</taxon>
    </lineage>
</organism>
<dbReference type="GO" id="GO:0005673">
    <property type="term" value="C:transcription factor TFIIE complex"/>
    <property type="evidence" value="ECO:0007669"/>
    <property type="project" value="TreeGrafter"/>
</dbReference>
<dbReference type="InterPro" id="IPR039997">
    <property type="entry name" value="TFE"/>
</dbReference>
<dbReference type="PROSITE" id="PS51344">
    <property type="entry name" value="HTH_TFE_IIE"/>
    <property type="match status" value="1"/>
</dbReference>
<evidence type="ECO:0000256" key="1">
    <source>
        <dbReference type="ARBA" id="ARBA00008947"/>
    </source>
</evidence>
<comment type="similarity">
    <text evidence="1">Belongs to the TFIIE alpha subunit family.</text>
</comment>
<keyword evidence="3" id="KW-0804">Transcription</keyword>
<keyword evidence="2" id="KW-0805">Transcription regulation</keyword>
<feature type="domain" description="HTH TFE/IIEalpha-type" evidence="4">
    <location>
        <begin position="7"/>
        <end position="97"/>
    </location>
</feature>
<dbReference type="SMART" id="SM00531">
    <property type="entry name" value="TFIIE"/>
    <property type="match status" value="1"/>
</dbReference>
<dbReference type="Pfam" id="PF02002">
    <property type="entry name" value="TFIIE_alpha"/>
    <property type="match status" value="1"/>
</dbReference>
<reference evidence="5 6" key="1">
    <citation type="journal article" date="2020" name="Genome Biol. Evol.">
        <title>Comparative genomics of strictly vertically transmitted, feminizing microsporidia endosymbionts of amphipod crustaceans.</title>
        <authorList>
            <person name="Cormier A."/>
            <person name="Chebbi M.A."/>
            <person name="Giraud I."/>
            <person name="Wattier R."/>
            <person name="Teixeira M."/>
            <person name="Gilbert C."/>
            <person name="Rigaud T."/>
            <person name="Cordaux R."/>
        </authorList>
    </citation>
    <scope>NUCLEOTIDE SEQUENCE [LARGE SCALE GENOMIC DNA]</scope>
    <source>
        <strain evidence="5 6">Ou3-Ou53</strain>
    </source>
</reference>
<sequence>MEFEPIIKKLIKTVVRKFYEPYHAIITDMILEDILLYDSDLVKKMKMHSKEVNRLLVALKEDRILKYENKVEIKEDNRQFLSTVYYINYVEVKDVVKYKIYKITKKLESKNTTADGYVCLECEKEFTALEAQTVMSNFVFKCDECNGDLVENVKDLNAEGNAYSRFMSSIQDIVDLLKKLDKYNIPSMDYFQLLEYKKERGVGQAEEKKGEKVVEQKVETEVSFKMGVSVEDEQKEDVEIEEYVTVGGVKKKFSEVTEEDKDKMNEEEYENYFEIFAKYEEAT</sequence>
<gene>
    <name evidence="5" type="primary">tfa1</name>
    <name evidence="5" type="ORF">NGRA_1374</name>
</gene>
<dbReference type="SUPFAM" id="SSF57783">
    <property type="entry name" value="Zinc beta-ribbon"/>
    <property type="match status" value="1"/>
</dbReference>
<proteinExistence type="inferred from homology"/>
<keyword evidence="6" id="KW-1185">Reference proteome</keyword>
<dbReference type="Gene3D" id="3.30.40.10">
    <property type="entry name" value="Zinc/RING finger domain, C3HC4 (zinc finger)"/>
    <property type="match status" value="1"/>
</dbReference>
<accession>A0A9P6KZ61</accession>
<dbReference type="InterPro" id="IPR013083">
    <property type="entry name" value="Znf_RING/FYVE/PHD"/>
</dbReference>
<dbReference type="Proteomes" id="UP000740883">
    <property type="component" value="Unassembled WGS sequence"/>
</dbReference>
<dbReference type="AlphaFoldDB" id="A0A9P6KZ61"/>
<name>A0A9P6KZ61_9MICR</name>
<dbReference type="PANTHER" id="PTHR13097">
    <property type="entry name" value="TRANSCRIPTION INITIATION FACTOR IIE, ALPHA SUBUNIT"/>
    <property type="match status" value="1"/>
</dbReference>
<dbReference type="InterPro" id="IPR002853">
    <property type="entry name" value="TFIIE_asu"/>
</dbReference>
<dbReference type="PANTHER" id="PTHR13097:SF7">
    <property type="entry name" value="GENERAL TRANSCRIPTION FACTOR IIE SUBUNIT 1"/>
    <property type="match status" value="1"/>
</dbReference>
<evidence type="ECO:0000256" key="2">
    <source>
        <dbReference type="ARBA" id="ARBA00023015"/>
    </source>
</evidence>
<dbReference type="InterPro" id="IPR024550">
    <property type="entry name" value="TFIIEa/SarR/Rpc3_HTH_dom"/>
</dbReference>
<dbReference type="GO" id="GO:0006367">
    <property type="term" value="P:transcription initiation at RNA polymerase II promoter"/>
    <property type="evidence" value="ECO:0007669"/>
    <property type="project" value="InterPro"/>
</dbReference>
<evidence type="ECO:0000259" key="4">
    <source>
        <dbReference type="PROSITE" id="PS51344"/>
    </source>
</evidence>
<dbReference type="EMBL" id="SBJO01000084">
    <property type="protein sequence ID" value="KAF9763273.1"/>
    <property type="molecule type" value="Genomic_DNA"/>
</dbReference>
<dbReference type="InterPro" id="IPR017919">
    <property type="entry name" value="TFIIE/TFIIEa_HTH"/>
</dbReference>
<evidence type="ECO:0000256" key="3">
    <source>
        <dbReference type="ARBA" id="ARBA00023163"/>
    </source>
</evidence>
<comment type="caution">
    <text evidence="5">The sequence shown here is derived from an EMBL/GenBank/DDBJ whole genome shotgun (WGS) entry which is preliminary data.</text>
</comment>
<dbReference type="OrthoDB" id="361102at2759"/>
<evidence type="ECO:0000313" key="6">
    <source>
        <dbReference type="Proteomes" id="UP000740883"/>
    </source>
</evidence>